<dbReference type="RefSeq" id="WP_229708124.1">
    <property type="nucleotide sequence ID" value="NZ_BMDZ01000035.1"/>
</dbReference>
<gene>
    <name evidence="8 12" type="primary">aroE</name>
    <name evidence="12" type="ORF">GCM10011505_29690</name>
</gene>
<evidence type="ECO:0000256" key="6">
    <source>
        <dbReference type="ARBA" id="ARBA00023141"/>
    </source>
</evidence>
<dbReference type="Gene3D" id="3.40.50.720">
    <property type="entry name" value="NAD(P)-binding Rossmann-like Domain"/>
    <property type="match status" value="1"/>
</dbReference>
<comment type="caution">
    <text evidence="8">Lacks conserved residue(s) required for the propagation of feature annotation.</text>
</comment>
<evidence type="ECO:0000259" key="11">
    <source>
        <dbReference type="Pfam" id="PF18317"/>
    </source>
</evidence>
<comment type="catalytic activity">
    <reaction evidence="7 8">
        <text>shikimate + NADP(+) = 3-dehydroshikimate + NADPH + H(+)</text>
        <dbReference type="Rhea" id="RHEA:17737"/>
        <dbReference type="ChEBI" id="CHEBI:15378"/>
        <dbReference type="ChEBI" id="CHEBI:16630"/>
        <dbReference type="ChEBI" id="CHEBI:36208"/>
        <dbReference type="ChEBI" id="CHEBI:57783"/>
        <dbReference type="ChEBI" id="CHEBI:58349"/>
        <dbReference type="EC" id="1.1.1.25"/>
    </reaction>
</comment>
<evidence type="ECO:0000256" key="4">
    <source>
        <dbReference type="ARBA" id="ARBA00022857"/>
    </source>
</evidence>
<protein>
    <recommendedName>
        <fullName evidence="2 8">Shikimate dehydrogenase (NADP(+))</fullName>
        <shortName evidence="8">SDH</shortName>
        <ecNumber evidence="2 8">1.1.1.25</ecNumber>
    </recommendedName>
</protein>
<feature type="binding site" evidence="8">
    <location>
        <position position="241"/>
    </location>
    <ligand>
        <name>NADP(+)</name>
        <dbReference type="ChEBI" id="CHEBI:58349"/>
    </ligand>
</feature>
<evidence type="ECO:0000256" key="7">
    <source>
        <dbReference type="ARBA" id="ARBA00049442"/>
    </source>
</evidence>
<dbReference type="Pfam" id="PF08501">
    <property type="entry name" value="Shikimate_dh_N"/>
    <property type="match status" value="1"/>
</dbReference>
<evidence type="ECO:0000256" key="1">
    <source>
        <dbReference type="ARBA" id="ARBA00004871"/>
    </source>
</evidence>
<dbReference type="CDD" id="cd01065">
    <property type="entry name" value="NAD_bind_Shikimate_DH"/>
    <property type="match status" value="1"/>
</dbReference>
<comment type="function">
    <text evidence="8">Involved in the biosynthesis of the chorismate, which leads to the biosynthesis of aromatic amino acids. Catalyzes the reversible NADPH linked reduction of 3-dehydroshikimate (DHSA) to yield shikimate (SA).</text>
</comment>
<dbReference type="PANTHER" id="PTHR21089">
    <property type="entry name" value="SHIKIMATE DEHYDROGENASE"/>
    <property type="match status" value="1"/>
</dbReference>
<dbReference type="EC" id="1.1.1.25" evidence="2 8"/>
<feature type="binding site" evidence="8">
    <location>
        <position position="264"/>
    </location>
    <ligand>
        <name>NADP(+)</name>
        <dbReference type="ChEBI" id="CHEBI:58349"/>
    </ligand>
</feature>
<dbReference type="InterPro" id="IPR011342">
    <property type="entry name" value="Shikimate_DH"/>
</dbReference>
<evidence type="ECO:0000256" key="5">
    <source>
        <dbReference type="ARBA" id="ARBA00023002"/>
    </source>
</evidence>
<dbReference type="NCBIfam" id="TIGR00507">
    <property type="entry name" value="aroE"/>
    <property type="match status" value="1"/>
</dbReference>
<dbReference type="InterPro" id="IPR013708">
    <property type="entry name" value="Shikimate_DH-bd_N"/>
</dbReference>
<evidence type="ECO:0000259" key="9">
    <source>
        <dbReference type="Pfam" id="PF01488"/>
    </source>
</evidence>
<accession>A0ABQ1INB1</accession>
<comment type="similarity">
    <text evidence="8">Belongs to the shikimate dehydrogenase family.</text>
</comment>
<dbReference type="InterPro" id="IPR046346">
    <property type="entry name" value="Aminoacid_DH-like_N_sf"/>
</dbReference>
<dbReference type="SUPFAM" id="SSF53223">
    <property type="entry name" value="Aminoacid dehydrogenase-like, N-terminal domain"/>
    <property type="match status" value="1"/>
</dbReference>
<feature type="binding site" evidence="8">
    <location>
        <begin position="34"/>
        <end position="36"/>
    </location>
    <ligand>
        <name>shikimate</name>
        <dbReference type="ChEBI" id="CHEBI:36208"/>
    </ligand>
</feature>
<feature type="binding site" evidence="8">
    <location>
        <position position="243"/>
    </location>
    <ligand>
        <name>shikimate</name>
        <dbReference type="ChEBI" id="CHEBI:36208"/>
    </ligand>
</feature>
<evidence type="ECO:0000259" key="10">
    <source>
        <dbReference type="Pfam" id="PF08501"/>
    </source>
</evidence>
<sequence length="301" mass="30930">MSAQPPDMPPAPHPGWISGKARLAGVIGHPVSHSRSPRLHSFWLARHAIDGAYLPLAVNPDDLVAVLHALPRMGFRGVNLTLPHKQLAMAMVDHLDPAARAIGAVNTLVFDDAHGIAGYNTDGYGFGAALAAGGPGRDAAAPALVLGAGGAARAVVHALATAGCAEIRIANRGAARAAALAADLAPHLPGCRLVVVDWRQRGDALDGCGTLVNTTSLGLAGQPPLEMALDMAGPGLVVSDIVYDPLDTALLVAARARGLVAVDGLGMLLHQAVPGFEHWFGLRPVVDDALRRHVAADLIGD</sequence>
<keyword evidence="4 8" id="KW-0521">NADP</keyword>
<dbReference type="EMBL" id="BMDZ01000035">
    <property type="protein sequence ID" value="GGB46615.1"/>
    <property type="molecule type" value="Genomic_DNA"/>
</dbReference>
<feature type="binding site" evidence="8">
    <location>
        <position position="81"/>
    </location>
    <ligand>
        <name>shikimate</name>
        <dbReference type="ChEBI" id="CHEBI:36208"/>
    </ligand>
</feature>
<dbReference type="InterPro" id="IPR041121">
    <property type="entry name" value="SDH_C"/>
</dbReference>
<feature type="binding site" evidence="8">
    <location>
        <position position="106"/>
    </location>
    <ligand>
        <name>shikimate</name>
        <dbReference type="ChEBI" id="CHEBI:36208"/>
    </ligand>
</feature>
<dbReference type="SUPFAM" id="SSF51735">
    <property type="entry name" value="NAD(P)-binding Rossmann-fold domains"/>
    <property type="match status" value="1"/>
</dbReference>
<reference evidence="13" key="1">
    <citation type="journal article" date="2019" name="Int. J. Syst. Evol. Microbiol.">
        <title>The Global Catalogue of Microorganisms (GCM) 10K type strain sequencing project: providing services to taxonomists for standard genome sequencing and annotation.</title>
        <authorList>
            <consortium name="The Broad Institute Genomics Platform"/>
            <consortium name="The Broad Institute Genome Sequencing Center for Infectious Disease"/>
            <person name="Wu L."/>
            <person name="Ma J."/>
        </authorList>
    </citation>
    <scope>NUCLEOTIDE SEQUENCE [LARGE SCALE GENOMIC DNA]</scope>
    <source>
        <strain evidence="13">CGMCC 1.10188</strain>
    </source>
</reference>
<feature type="binding site" evidence="8">
    <location>
        <begin position="147"/>
        <end position="151"/>
    </location>
    <ligand>
        <name>NADP(+)</name>
        <dbReference type="ChEBI" id="CHEBI:58349"/>
    </ligand>
</feature>
<evidence type="ECO:0000256" key="2">
    <source>
        <dbReference type="ARBA" id="ARBA00012962"/>
    </source>
</evidence>
<dbReference type="InterPro" id="IPR022893">
    <property type="entry name" value="Shikimate_DH_fam"/>
</dbReference>
<dbReference type="Pfam" id="PF18317">
    <property type="entry name" value="SDH_C"/>
    <property type="match status" value="1"/>
</dbReference>
<dbReference type="HAMAP" id="MF_00222">
    <property type="entry name" value="Shikimate_DH_AroE"/>
    <property type="match status" value="1"/>
</dbReference>
<keyword evidence="13" id="KW-1185">Reference proteome</keyword>
<dbReference type="Proteomes" id="UP000603352">
    <property type="component" value="Unassembled WGS sequence"/>
</dbReference>
<dbReference type="InterPro" id="IPR036291">
    <property type="entry name" value="NAD(P)-bd_dom_sf"/>
</dbReference>
<feature type="domain" description="Quinate/shikimate 5-dehydrogenase/glutamyl-tRNA reductase" evidence="9">
    <location>
        <begin position="141"/>
        <end position="185"/>
    </location>
</feature>
<dbReference type="PANTHER" id="PTHR21089:SF1">
    <property type="entry name" value="BIFUNCTIONAL 3-DEHYDROQUINATE DEHYDRATASE_SHIKIMATE DEHYDROGENASE, CHLOROPLASTIC"/>
    <property type="match status" value="1"/>
</dbReference>
<dbReference type="InterPro" id="IPR006151">
    <property type="entry name" value="Shikm_DH/Glu-tRNA_Rdtase"/>
</dbReference>
<dbReference type="Gene3D" id="3.40.50.10860">
    <property type="entry name" value="Leucine Dehydrogenase, chain A, domain 1"/>
    <property type="match status" value="1"/>
</dbReference>
<comment type="subunit">
    <text evidence="8">Homodimer.</text>
</comment>
<organism evidence="12 13">
    <name type="scientific">Tistrella bauzanensis</name>
    <dbReference type="NCBI Taxonomy" id="657419"/>
    <lineage>
        <taxon>Bacteria</taxon>
        <taxon>Pseudomonadati</taxon>
        <taxon>Pseudomonadota</taxon>
        <taxon>Alphaproteobacteria</taxon>
        <taxon>Geminicoccales</taxon>
        <taxon>Geminicoccaceae</taxon>
        <taxon>Tistrella</taxon>
    </lineage>
</organism>
<evidence type="ECO:0000256" key="3">
    <source>
        <dbReference type="ARBA" id="ARBA00022605"/>
    </source>
</evidence>
<dbReference type="Pfam" id="PF01488">
    <property type="entry name" value="Shikimate_DH"/>
    <property type="match status" value="1"/>
</dbReference>
<comment type="caution">
    <text evidence="12">The sequence shown here is derived from an EMBL/GenBank/DDBJ whole genome shotgun (WGS) entry which is preliminary data.</text>
</comment>
<feature type="domain" description="SDH C-terminal" evidence="11">
    <location>
        <begin position="264"/>
        <end position="284"/>
    </location>
</feature>
<feature type="active site" description="Proton acceptor" evidence="8">
    <location>
        <position position="85"/>
    </location>
</feature>
<feature type="domain" description="Shikimate dehydrogenase substrate binding N-terminal" evidence="10">
    <location>
        <begin position="26"/>
        <end position="108"/>
    </location>
</feature>
<name>A0ABQ1INB1_9PROT</name>
<evidence type="ECO:0000256" key="8">
    <source>
        <dbReference type="HAMAP-Rule" id="MF_00222"/>
    </source>
</evidence>
<proteinExistence type="inferred from homology"/>
<dbReference type="NCBIfam" id="NF001312">
    <property type="entry name" value="PRK00258.1-4"/>
    <property type="match status" value="1"/>
</dbReference>
<keyword evidence="6 8" id="KW-0057">Aromatic amino acid biosynthesis</keyword>
<feature type="binding site" evidence="8">
    <location>
        <position position="122"/>
    </location>
    <ligand>
        <name>shikimate</name>
        <dbReference type="ChEBI" id="CHEBI:36208"/>
    </ligand>
</feature>
<feature type="binding site" evidence="8">
    <location>
        <position position="271"/>
    </location>
    <ligand>
        <name>shikimate</name>
        <dbReference type="ChEBI" id="CHEBI:36208"/>
    </ligand>
</feature>
<evidence type="ECO:0000313" key="13">
    <source>
        <dbReference type="Proteomes" id="UP000603352"/>
    </source>
</evidence>
<keyword evidence="3 8" id="KW-0028">Amino-acid biosynthesis</keyword>
<keyword evidence="5 8" id="KW-0560">Oxidoreductase</keyword>
<comment type="pathway">
    <text evidence="1 8">Metabolic intermediate biosynthesis; chorismate biosynthesis; chorismate from D-erythrose 4-phosphate and phosphoenolpyruvate: step 4/7.</text>
</comment>
<evidence type="ECO:0000313" key="12">
    <source>
        <dbReference type="EMBL" id="GGB46615.1"/>
    </source>
</evidence>